<dbReference type="Proteomes" id="UP001204772">
    <property type="component" value="Unassembled WGS sequence"/>
</dbReference>
<organism evidence="1 2">
    <name type="scientific">Runella salmonicolor</name>
    <dbReference type="NCBI Taxonomy" id="2950278"/>
    <lineage>
        <taxon>Bacteria</taxon>
        <taxon>Pseudomonadati</taxon>
        <taxon>Bacteroidota</taxon>
        <taxon>Cytophagia</taxon>
        <taxon>Cytophagales</taxon>
        <taxon>Spirosomataceae</taxon>
        <taxon>Runella</taxon>
    </lineage>
</organism>
<evidence type="ECO:0000313" key="2">
    <source>
        <dbReference type="Proteomes" id="UP001204772"/>
    </source>
</evidence>
<name>A0ABT1FUM4_9BACT</name>
<gene>
    <name evidence="1" type="ORF">NCI00_18715</name>
</gene>
<protein>
    <submittedName>
        <fullName evidence="1">Uncharacterized protein</fullName>
    </submittedName>
</protein>
<keyword evidence="2" id="KW-1185">Reference proteome</keyword>
<comment type="caution">
    <text evidence="1">The sequence shown here is derived from an EMBL/GenBank/DDBJ whole genome shotgun (WGS) entry which is preliminary data.</text>
</comment>
<reference evidence="1 2" key="1">
    <citation type="submission" date="2022-06" db="EMBL/GenBank/DDBJ databases">
        <title>Runella sp. S5 genome sequencing.</title>
        <authorList>
            <person name="Park S."/>
        </authorList>
    </citation>
    <scope>NUCLEOTIDE SEQUENCE [LARGE SCALE GENOMIC DNA]</scope>
    <source>
        <strain evidence="1 2">S5</strain>
    </source>
</reference>
<dbReference type="EMBL" id="JAMZEL010000008">
    <property type="protein sequence ID" value="MCP1384478.1"/>
    <property type="molecule type" value="Genomic_DNA"/>
</dbReference>
<evidence type="ECO:0000313" key="1">
    <source>
        <dbReference type="EMBL" id="MCP1384478.1"/>
    </source>
</evidence>
<accession>A0ABT1FUM4</accession>
<proteinExistence type="predicted"/>
<dbReference type="RefSeq" id="WP_253530048.1">
    <property type="nucleotide sequence ID" value="NZ_JAMZEL010000008.1"/>
</dbReference>
<sequence>MINVTQRGTEWLALVNMAKVLVLSPQDRVIVLSKEDEIILSDTLTKVVDALPDGLIKHTTVSVLLLPHEVVVLVQVVDWFDDYMLSMSKWYCHLKNYKLMYEQVGLVKRNLKLYATPYTTAETKNSGHDDTH</sequence>